<dbReference type="EMBL" id="AP025028">
    <property type="protein sequence ID" value="BDA77937.1"/>
    <property type="molecule type" value="Genomic_DNA"/>
</dbReference>
<gene>
    <name evidence="4" type="ORF">LPTSP3_g08670</name>
</gene>
<evidence type="ECO:0000256" key="3">
    <source>
        <dbReference type="SAM" id="Phobius"/>
    </source>
</evidence>
<sequence>MIPEEILKHPYYLIDLQLFAAADEGRTEPPSERRRREEKEKGNVPKSNEVSSTLVLLGGTATIFMLGDKFVQNTAVFIKKYLSMGVGVERFGAEEFRVIMASVTRDFFSVLWPIFAITVVFAIAGNVVQVGFMFTPRALSFRFDRITPNFKKVLPNRQTIFNLLKSLAKVILIGVVSFILISGDFLKVLLTGNMGVMESISLISYSGFKIMMTVGVILLAIAVADFFFQKSEFEDSLKQTPSEAKREMRDDSGDPILKNRRMQLARDMMQGNMLKEVPKADVVITNPTHYSVALLYELGRDQAPRVIAKGENQLALQIRRIAKENDVPIIESPAQARLLYAQVEVGQEIPNEFFQAVSSILMTLEKFKRKVGMV</sequence>
<evidence type="ECO:0000256" key="1">
    <source>
        <dbReference type="ARBA" id="ARBA00010690"/>
    </source>
</evidence>
<proteinExistence type="inferred from homology"/>
<dbReference type="Pfam" id="PF01312">
    <property type="entry name" value="Bac_export_2"/>
    <property type="match status" value="1"/>
</dbReference>
<comment type="similarity">
    <text evidence="1">Belongs to the type III secretion exporter family.</text>
</comment>
<protein>
    <recommendedName>
        <fullName evidence="6">Endoflagellar biosynthesis protein</fullName>
    </recommendedName>
</protein>
<dbReference type="Proteomes" id="UP000245263">
    <property type="component" value="Chromosome 1"/>
</dbReference>
<dbReference type="SUPFAM" id="SSF160544">
    <property type="entry name" value="EscU C-terminal domain-like"/>
    <property type="match status" value="1"/>
</dbReference>
<keyword evidence="3" id="KW-0812">Transmembrane</keyword>
<feature type="compositionally biased region" description="Basic and acidic residues" evidence="2">
    <location>
        <begin position="24"/>
        <end position="43"/>
    </location>
</feature>
<evidence type="ECO:0008006" key="6">
    <source>
        <dbReference type="Google" id="ProtNLM"/>
    </source>
</evidence>
<evidence type="ECO:0000313" key="5">
    <source>
        <dbReference type="Proteomes" id="UP000245263"/>
    </source>
</evidence>
<keyword evidence="3" id="KW-0472">Membrane</keyword>
<feature type="transmembrane region" description="Helical" evidence="3">
    <location>
        <begin position="110"/>
        <end position="135"/>
    </location>
</feature>
<evidence type="ECO:0000313" key="4">
    <source>
        <dbReference type="EMBL" id="BDA77937.1"/>
    </source>
</evidence>
<dbReference type="Gene3D" id="3.40.1690.10">
    <property type="entry name" value="secretion proteins EscU"/>
    <property type="match status" value="1"/>
</dbReference>
<feature type="transmembrane region" description="Helical" evidence="3">
    <location>
        <begin position="167"/>
        <end position="190"/>
    </location>
</feature>
<evidence type="ECO:0000256" key="2">
    <source>
        <dbReference type="SAM" id="MobiDB-lite"/>
    </source>
</evidence>
<name>A0ABN6KEW4_9LEPT</name>
<reference evidence="4 5" key="1">
    <citation type="submission" date="2021-08" db="EMBL/GenBank/DDBJ databases">
        <title>Complete genome sequence of Leptospira kobayashii strain E30.</title>
        <authorList>
            <person name="Nakao R."/>
            <person name="Nakamura S."/>
            <person name="Masuzawa T."/>
            <person name="Koizumi N."/>
        </authorList>
    </citation>
    <scope>NUCLEOTIDE SEQUENCE [LARGE SCALE GENOMIC DNA]</scope>
    <source>
        <strain evidence="4 5">E30</strain>
    </source>
</reference>
<keyword evidence="3" id="KW-1133">Transmembrane helix</keyword>
<dbReference type="PANTHER" id="PTHR30531">
    <property type="entry name" value="FLAGELLAR BIOSYNTHETIC PROTEIN FLHB"/>
    <property type="match status" value="1"/>
</dbReference>
<dbReference type="RefSeq" id="WP_109020625.1">
    <property type="nucleotide sequence ID" value="NZ_AP025028.1"/>
</dbReference>
<dbReference type="InterPro" id="IPR029025">
    <property type="entry name" value="T3SS_substrate_exporter_C"/>
</dbReference>
<accession>A0ABN6KEW4</accession>
<keyword evidence="5" id="KW-1185">Reference proteome</keyword>
<feature type="transmembrane region" description="Helical" evidence="3">
    <location>
        <begin position="210"/>
        <end position="228"/>
    </location>
</feature>
<dbReference type="PRINTS" id="PR00950">
    <property type="entry name" value="TYPE3IMSPROT"/>
</dbReference>
<dbReference type="PANTHER" id="PTHR30531:SF12">
    <property type="entry name" value="FLAGELLAR BIOSYNTHETIC PROTEIN FLHB"/>
    <property type="match status" value="1"/>
</dbReference>
<organism evidence="4 5">
    <name type="scientific">Leptospira kobayashii</name>
    <dbReference type="NCBI Taxonomy" id="1917830"/>
    <lineage>
        <taxon>Bacteria</taxon>
        <taxon>Pseudomonadati</taxon>
        <taxon>Spirochaetota</taxon>
        <taxon>Spirochaetia</taxon>
        <taxon>Leptospirales</taxon>
        <taxon>Leptospiraceae</taxon>
        <taxon>Leptospira</taxon>
    </lineage>
</organism>
<feature type="region of interest" description="Disordered" evidence="2">
    <location>
        <begin position="24"/>
        <end position="46"/>
    </location>
</feature>
<dbReference type="Gene3D" id="6.10.250.2080">
    <property type="match status" value="1"/>
</dbReference>
<dbReference type="InterPro" id="IPR006135">
    <property type="entry name" value="T3SS_substrate_exporter"/>
</dbReference>